<sequence length="717" mass="80038">MENAGPAAPGTVTVNNYQHAQDNIWSNGPVQLARGRQARDPNQKTITYDVSSLDEFETSLREYLRNPPDNPEHTDCQLSFWIGATFAVSVPAATQPGQQQQQQQHSPQQLTPLAQQPSHPHHLAHQHPHAPAGYQPANGLQAPQYGTHPAQTYQSVSDPAIALTLPAYASASNSAGHNGTVASPANAAKDKNITIRMSISEALQGTQQPREKMRKQRAIAKCCIDAIQKIDGYRYSFHNCWNSREDDSFRFSYYCNDSLLNKDRAANGKGSKLGKRATKPVYDCKGVLSVKFSASKESLDVFYKHNPVHKTYEERAPPPRKDSKRRKWLEVNDPDALSRIATRPKPAIPSEELEEVESPPKPKKKRTKKDTDHKSTASNSIESDLRAQSLRSLLELIQTDPPAPDPAPPEPPPPPSLPPPQQQHQLTSIVGHGEARPFIPQPPNQSQAQAQQPRRRPRNSCDVCKTKKTKCDGARPVCNTCTTKNRQCIYLDAQGEDRRQSQPVPAQAPIDDAIQQLQTASDGLSELERMKKALDEAKARIYELEAEKTRSSATPSQTPQASRPPSQHLTQSQPQPQPQRQQKQKQKQQVQMQQPQQQKQQQMQMQPQLHAQQLQTPQYGAFNNQTAFGMNRSMSSQSTTHPVQPQPQPQSQPPPQPNRQMQTSSAAMAGLPAAPEANNPYSREFTWPAAYFNYQTQQQQQQQQDPWAAAPRNSVFR</sequence>
<dbReference type="PANTHER" id="PTHR47785">
    <property type="entry name" value="ZN(II)2CYS6 TRANSCRIPTION FACTOR (EUROFUNG)-RELATED-RELATED"/>
    <property type="match status" value="1"/>
</dbReference>
<dbReference type="InterPro" id="IPR001138">
    <property type="entry name" value="Zn2Cys6_DnaBD"/>
</dbReference>
<dbReference type="GO" id="GO:0008270">
    <property type="term" value="F:zinc ion binding"/>
    <property type="evidence" value="ECO:0007669"/>
    <property type="project" value="InterPro"/>
</dbReference>
<feature type="compositionally biased region" description="Low complexity" evidence="2">
    <location>
        <begin position="95"/>
        <end position="118"/>
    </location>
</feature>
<dbReference type="CDD" id="cd00067">
    <property type="entry name" value="GAL4"/>
    <property type="match status" value="1"/>
</dbReference>
<reference evidence="4 5" key="1">
    <citation type="submission" date="2020-01" db="EMBL/GenBank/DDBJ databases">
        <authorList>
            <consortium name="DOE Joint Genome Institute"/>
            <person name="Haridas S."/>
            <person name="Albert R."/>
            <person name="Binder M."/>
            <person name="Bloem J."/>
            <person name="Labutti K."/>
            <person name="Salamov A."/>
            <person name="Andreopoulos B."/>
            <person name="Baker S.E."/>
            <person name="Barry K."/>
            <person name="Bills G."/>
            <person name="Bluhm B.H."/>
            <person name="Cannon C."/>
            <person name="Castanera R."/>
            <person name="Culley D.E."/>
            <person name="Daum C."/>
            <person name="Ezra D."/>
            <person name="Gonzalez J.B."/>
            <person name="Henrissat B."/>
            <person name="Kuo A."/>
            <person name="Liang C."/>
            <person name="Lipzen A."/>
            <person name="Lutzoni F."/>
            <person name="Magnuson J."/>
            <person name="Mondo S."/>
            <person name="Nolan M."/>
            <person name="Ohm R."/>
            <person name="Pangilinan J."/>
            <person name="Park H.-J.H."/>
            <person name="Ramirez L."/>
            <person name="Alfaro M."/>
            <person name="Sun H."/>
            <person name="Tritt A."/>
            <person name="Yoshinaga Y."/>
            <person name="Zwiers L.-H.L."/>
            <person name="Turgeon B.G."/>
            <person name="Goodwin S.B."/>
            <person name="Spatafora J.W."/>
            <person name="Crous P.W."/>
            <person name="Grigoriev I.V."/>
        </authorList>
    </citation>
    <scope>NUCLEOTIDE SEQUENCE [LARGE SCALE GENOMIC DNA]</scope>
    <source>
        <strain evidence="4 5">CBS 611.86</strain>
    </source>
</reference>
<evidence type="ECO:0000256" key="2">
    <source>
        <dbReference type="SAM" id="MobiDB-lite"/>
    </source>
</evidence>
<feature type="compositionally biased region" description="Pro residues" evidence="2">
    <location>
        <begin position="644"/>
        <end position="657"/>
    </location>
</feature>
<feature type="compositionally biased region" description="Pro residues" evidence="2">
    <location>
        <begin position="401"/>
        <end position="421"/>
    </location>
</feature>
<dbReference type="Proteomes" id="UP000481861">
    <property type="component" value="Unassembled WGS sequence"/>
</dbReference>
<dbReference type="InterPro" id="IPR053181">
    <property type="entry name" value="EcdB-like_regulator"/>
</dbReference>
<dbReference type="EMBL" id="JAADJZ010000021">
    <property type="protein sequence ID" value="KAF2867963.1"/>
    <property type="molecule type" value="Genomic_DNA"/>
</dbReference>
<accession>A0A7C8M7G6</accession>
<name>A0A7C8M7G6_9PLEO</name>
<dbReference type="AlphaFoldDB" id="A0A7C8M7G6"/>
<evidence type="ECO:0000313" key="5">
    <source>
        <dbReference type="Proteomes" id="UP000481861"/>
    </source>
</evidence>
<feature type="compositionally biased region" description="Polar residues" evidence="2">
    <location>
        <begin position="551"/>
        <end position="563"/>
    </location>
</feature>
<feature type="compositionally biased region" description="Low complexity" evidence="2">
    <location>
        <begin position="658"/>
        <end position="677"/>
    </location>
</feature>
<keyword evidence="5" id="KW-1185">Reference proteome</keyword>
<dbReference type="PANTHER" id="PTHR47785:SF5">
    <property type="entry name" value="ZN(II)2CYS6 TRANSCRIPTION FACTOR (EUROFUNG)"/>
    <property type="match status" value="1"/>
</dbReference>
<feature type="domain" description="Zn(2)-C6 fungal-type" evidence="3">
    <location>
        <begin position="460"/>
        <end position="490"/>
    </location>
</feature>
<comment type="caution">
    <text evidence="4">The sequence shown here is derived from an EMBL/GenBank/DDBJ whole genome shotgun (WGS) entry which is preliminary data.</text>
</comment>
<gene>
    <name evidence="4" type="ORF">BDV95DRAFT_166281</name>
</gene>
<dbReference type="PROSITE" id="PS50048">
    <property type="entry name" value="ZN2_CY6_FUNGAL_2"/>
    <property type="match status" value="1"/>
</dbReference>
<dbReference type="OrthoDB" id="3251668at2759"/>
<feature type="region of interest" description="Disordered" evidence="2">
    <location>
        <begin position="632"/>
        <end position="717"/>
    </location>
</feature>
<protein>
    <recommendedName>
        <fullName evidence="3">Zn(2)-C6 fungal-type domain-containing protein</fullName>
    </recommendedName>
</protein>
<dbReference type="InterPro" id="IPR036864">
    <property type="entry name" value="Zn2-C6_fun-type_DNA-bd_sf"/>
</dbReference>
<dbReference type="GO" id="GO:0000981">
    <property type="term" value="F:DNA-binding transcription factor activity, RNA polymerase II-specific"/>
    <property type="evidence" value="ECO:0007669"/>
    <property type="project" value="InterPro"/>
</dbReference>
<feature type="region of interest" description="Disordered" evidence="2">
    <location>
        <begin position="310"/>
        <end position="466"/>
    </location>
</feature>
<evidence type="ECO:0000256" key="1">
    <source>
        <dbReference type="ARBA" id="ARBA00023242"/>
    </source>
</evidence>
<feature type="region of interest" description="Disordered" evidence="2">
    <location>
        <begin position="92"/>
        <end position="151"/>
    </location>
</feature>
<organism evidence="4 5">
    <name type="scientific">Massariosphaeria phaeospora</name>
    <dbReference type="NCBI Taxonomy" id="100035"/>
    <lineage>
        <taxon>Eukaryota</taxon>
        <taxon>Fungi</taxon>
        <taxon>Dikarya</taxon>
        <taxon>Ascomycota</taxon>
        <taxon>Pezizomycotina</taxon>
        <taxon>Dothideomycetes</taxon>
        <taxon>Pleosporomycetidae</taxon>
        <taxon>Pleosporales</taxon>
        <taxon>Pleosporales incertae sedis</taxon>
        <taxon>Massariosphaeria</taxon>
    </lineage>
</organism>
<dbReference type="Gene3D" id="4.10.240.10">
    <property type="entry name" value="Zn(2)-C6 fungal-type DNA-binding domain"/>
    <property type="match status" value="1"/>
</dbReference>
<feature type="compositionally biased region" description="Polar residues" evidence="2">
    <location>
        <begin position="632"/>
        <end position="641"/>
    </location>
</feature>
<dbReference type="Pfam" id="PF00172">
    <property type="entry name" value="Zn_clus"/>
    <property type="match status" value="1"/>
</dbReference>
<proteinExistence type="predicted"/>
<dbReference type="SUPFAM" id="SSF57701">
    <property type="entry name" value="Zn2/Cys6 DNA-binding domain"/>
    <property type="match status" value="1"/>
</dbReference>
<keyword evidence="1" id="KW-0539">Nucleus</keyword>
<feature type="compositionally biased region" description="Low complexity" evidence="2">
    <location>
        <begin position="564"/>
        <end position="611"/>
    </location>
</feature>
<evidence type="ECO:0000259" key="3">
    <source>
        <dbReference type="PROSITE" id="PS50048"/>
    </source>
</evidence>
<feature type="compositionally biased region" description="Low complexity" evidence="2">
    <location>
        <begin position="695"/>
        <end position="704"/>
    </location>
</feature>
<feature type="compositionally biased region" description="Basic and acidic residues" evidence="2">
    <location>
        <begin position="310"/>
        <end position="321"/>
    </location>
</feature>
<evidence type="ECO:0000313" key="4">
    <source>
        <dbReference type="EMBL" id="KAF2867963.1"/>
    </source>
</evidence>
<dbReference type="SMART" id="SM00066">
    <property type="entry name" value="GAL4"/>
    <property type="match status" value="1"/>
</dbReference>
<dbReference type="PROSITE" id="PS00463">
    <property type="entry name" value="ZN2_CY6_FUNGAL_1"/>
    <property type="match status" value="1"/>
</dbReference>
<feature type="region of interest" description="Disordered" evidence="2">
    <location>
        <begin position="545"/>
        <end position="611"/>
    </location>
</feature>
<feature type="compositionally biased region" description="Basic residues" evidence="2">
    <location>
        <begin position="119"/>
        <end position="128"/>
    </location>
</feature>